<comment type="caution">
    <text evidence="3">The sequence shown here is derived from an EMBL/GenBank/DDBJ whole genome shotgun (WGS) entry which is preliminary data.</text>
</comment>
<keyword evidence="2" id="KW-0732">Signal</keyword>
<name>A0ABU7YRT7_9GAMM</name>
<sequence length="317" mass="34632">MTRAGLRFLSLVVAVLAGVASAPLLAQEHEHEHEHPQEVAPPQEPEPVVDHSQMDHSQMDHSQHTTGEPPAAARVTAAAAQPRTPIPVLTDADRAAAFPELHHRMSHGSGIHGFLLVDRLEAWDGDDGNGQGWELQGWLGGDTNRVWLRSEGEREAGSTHAADVEVLYGRAVSAWWDVVAGVRQQTRPGDAQTWAAIGVQGLAPYMFETQATAYLGESGQVEAVVEVEYELLLTNRLILQPVVEASFFAKDDATRGVGSGLATTEAGLRLRYEFTRRFAPYIGLVHERAHGGTADLRHGAGDRTRDTRWVVGLRTWF</sequence>
<keyword evidence="4" id="KW-1185">Reference proteome</keyword>
<dbReference type="EMBL" id="JAXGFO010000046">
    <property type="protein sequence ID" value="MEG3158032.1"/>
    <property type="molecule type" value="Genomic_DNA"/>
</dbReference>
<evidence type="ECO:0000313" key="4">
    <source>
        <dbReference type="Proteomes" id="UP001334501"/>
    </source>
</evidence>
<protein>
    <submittedName>
        <fullName evidence="3">Copper resistance protein B</fullName>
    </submittedName>
</protein>
<dbReference type="Pfam" id="PF05275">
    <property type="entry name" value="CopB"/>
    <property type="match status" value="1"/>
</dbReference>
<accession>A0ABU7YRT7</accession>
<proteinExistence type="predicted"/>
<dbReference type="Proteomes" id="UP001334501">
    <property type="component" value="Unassembled WGS sequence"/>
</dbReference>
<evidence type="ECO:0000313" key="3">
    <source>
        <dbReference type="EMBL" id="MEG3158032.1"/>
    </source>
</evidence>
<feature type="compositionally biased region" description="Basic and acidic residues" evidence="1">
    <location>
        <begin position="48"/>
        <end position="63"/>
    </location>
</feature>
<reference evidence="3 4" key="1">
    <citation type="journal article" date="2017" name="Curr. Microbiol.">
        <title>Lysobacter zhanggongensis sp. nov. Isolated from a Pit Mud.</title>
        <authorList>
            <person name="Zhang X.F."/>
            <person name="Wang H.H."/>
            <person name="Sun X.Y."/>
            <person name="Pan C.M."/>
        </authorList>
    </citation>
    <scope>NUCLEOTIDE SEQUENCE [LARGE SCALE GENOMIC DNA]</scope>
    <source>
        <strain evidence="3 4">ZGLJ7-1</strain>
    </source>
</reference>
<feature type="chain" id="PRO_5046198132" evidence="2">
    <location>
        <begin position="27"/>
        <end position="317"/>
    </location>
</feature>
<gene>
    <name evidence="3" type="ORF">SNE33_09085</name>
</gene>
<dbReference type="InterPro" id="IPR007939">
    <property type="entry name" value="Cu-R_B_prcur"/>
</dbReference>
<evidence type="ECO:0000256" key="2">
    <source>
        <dbReference type="SAM" id="SignalP"/>
    </source>
</evidence>
<feature type="region of interest" description="Disordered" evidence="1">
    <location>
        <begin position="28"/>
        <end position="68"/>
    </location>
</feature>
<feature type="signal peptide" evidence="2">
    <location>
        <begin position="1"/>
        <end position="26"/>
    </location>
</feature>
<feature type="compositionally biased region" description="Basic and acidic residues" evidence="1">
    <location>
        <begin position="28"/>
        <end position="37"/>
    </location>
</feature>
<evidence type="ECO:0000256" key="1">
    <source>
        <dbReference type="SAM" id="MobiDB-lite"/>
    </source>
</evidence>
<organism evidence="3 4">
    <name type="scientific">Lysobacter zhanggongensis</name>
    <dbReference type="NCBI Taxonomy" id="1774951"/>
    <lineage>
        <taxon>Bacteria</taxon>
        <taxon>Pseudomonadati</taxon>
        <taxon>Pseudomonadota</taxon>
        <taxon>Gammaproteobacteria</taxon>
        <taxon>Lysobacterales</taxon>
        <taxon>Lysobacteraceae</taxon>
        <taxon>Lysobacter</taxon>
    </lineage>
</organism>